<dbReference type="EMBL" id="UOGB01000162">
    <property type="protein sequence ID" value="VAX19848.1"/>
    <property type="molecule type" value="Genomic_DNA"/>
</dbReference>
<dbReference type="Gene3D" id="3.40.30.10">
    <property type="entry name" value="Glutaredoxin"/>
    <property type="match status" value="1"/>
</dbReference>
<gene>
    <name evidence="2" type="ORF">MNBD_NITROSPINAE03-2057</name>
</gene>
<feature type="domain" description="Spermatogenesis-associated protein 20-like TRX" evidence="1">
    <location>
        <begin position="38"/>
        <end position="189"/>
    </location>
</feature>
<dbReference type="Gene3D" id="1.50.10.10">
    <property type="match status" value="2"/>
</dbReference>
<protein>
    <submittedName>
        <fullName evidence="2">Uncharacterized protein YyaL</fullName>
    </submittedName>
</protein>
<organism evidence="2">
    <name type="scientific">hydrothermal vent metagenome</name>
    <dbReference type="NCBI Taxonomy" id="652676"/>
    <lineage>
        <taxon>unclassified sequences</taxon>
        <taxon>metagenomes</taxon>
        <taxon>ecological metagenomes</taxon>
    </lineage>
</organism>
<proteinExistence type="predicted"/>
<dbReference type="SUPFAM" id="SSF48208">
    <property type="entry name" value="Six-hairpin glycosidases"/>
    <property type="match status" value="1"/>
</dbReference>
<dbReference type="Pfam" id="PF03190">
    <property type="entry name" value="Thioredox_DsbH"/>
    <property type="match status" value="1"/>
</dbReference>
<dbReference type="PANTHER" id="PTHR42899:SF1">
    <property type="entry name" value="SPERMATOGENESIS-ASSOCIATED PROTEIN 20"/>
    <property type="match status" value="1"/>
</dbReference>
<sequence length="696" mass="77901">MPGVISGESNRLLRYPPLSALVVGLLFMISPAQDSHGQNRLKDSDSPYLLKHAGNPVDWYEWGKEAFDKAKKENKLIFLSIGYTACHWCNELEKEAFAHQDFADVINKRYVSVKVDREERPDIDAIYMQAAIALQGHGGWPNNVFLTPSLNPVLAVGFQRREKFKSLLVRVDEYWRSNPEEVERGGAKIGGILKDYMERGGDFKRVSDLDLGPLKSMMDHKYGGFGETTKFPMTTILEYLLTEKSDDEFLATTLDNMARGGLFDHVGGGFHRYSTDPKWETPHFEKMLYDNALLASLYARAAFLLGNPEYEYVAKRTLEFMKRELMSPEGGFLSSLDADSEGEEGKYYIWTLKEVESILNDPSFVKDYGLTSEGNVYDIVVTASGAQKKPTGANTLRRSSAERHDKDLKKLFKAREKRERPPLDDKVIASWHALAVSAFARAGMWLNDPKLVEQAEKGARFTLDRLKGAHVWRRGKTSGHANLNDTAFSAMAFWDLFEATGKDEYLKAAKDYVDRAKKSFSAGDGGYFLVGEKDDLIARPRVMGDNPVPNSAAVLARVDWRLSAALGEPQRADDAVKTASHVIGSGGGVNLFTGEAMSLYKETSRKPVELVYAFSPDEKSRMKWLNRGSTRQWGVVRIPLGAESIYPTLIEGRYPAKDTRAYVCLDTVCLAPSTSPDEIGVRLEQIEQARAKPDSN</sequence>
<reference evidence="2" key="1">
    <citation type="submission" date="2018-06" db="EMBL/GenBank/DDBJ databases">
        <authorList>
            <person name="Zhirakovskaya E."/>
        </authorList>
    </citation>
    <scope>NUCLEOTIDE SEQUENCE</scope>
</reference>
<evidence type="ECO:0000313" key="2">
    <source>
        <dbReference type="EMBL" id="VAX19848.1"/>
    </source>
</evidence>
<dbReference type="InterPro" id="IPR024705">
    <property type="entry name" value="Ssp411"/>
</dbReference>
<dbReference type="PANTHER" id="PTHR42899">
    <property type="entry name" value="SPERMATOGENESIS-ASSOCIATED PROTEIN 20"/>
    <property type="match status" value="1"/>
</dbReference>
<dbReference type="InterPro" id="IPR036249">
    <property type="entry name" value="Thioredoxin-like_sf"/>
</dbReference>
<accession>A0A3B1C7H7</accession>
<dbReference type="AlphaFoldDB" id="A0A3B1C7H7"/>
<dbReference type="SUPFAM" id="SSF52833">
    <property type="entry name" value="Thioredoxin-like"/>
    <property type="match status" value="1"/>
</dbReference>
<dbReference type="InterPro" id="IPR012341">
    <property type="entry name" value="6hp_glycosidase-like_sf"/>
</dbReference>
<name>A0A3B1C7H7_9ZZZZ</name>
<evidence type="ECO:0000259" key="1">
    <source>
        <dbReference type="Pfam" id="PF03190"/>
    </source>
</evidence>
<dbReference type="InterPro" id="IPR008928">
    <property type="entry name" value="6-hairpin_glycosidase_sf"/>
</dbReference>
<dbReference type="InterPro" id="IPR004879">
    <property type="entry name" value="Ssp411-like_TRX"/>
</dbReference>
<dbReference type="GO" id="GO:0005975">
    <property type="term" value="P:carbohydrate metabolic process"/>
    <property type="evidence" value="ECO:0007669"/>
    <property type="project" value="InterPro"/>
</dbReference>
<dbReference type="PIRSF" id="PIRSF006402">
    <property type="entry name" value="UCP006402_thioredoxin"/>
    <property type="match status" value="1"/>
</dbReference>